<protein>
    <submittedName>
        <fullName evidence="2">Uncharacterized protein</fullName>
    </submittedName>
</protein>
<gene>
    <name evidence="2" type="ORF">GALMADRAFT_224388</name>
</gene>
<dbReference type="AlphaFoldDB" id="A0A067T4A1"/>
<organism evidence="2 3">
    <name type="scientific">Galerina marginata (strain CBS 339.88)</name>
    <dbReference type="NCBI Taxonomy" id="685588"/>
    <lineage>
        <taxon>Eukaryota</taxon>
        <taxon>Fungi</taxon>
        <taxon>Dikarya</taxon>
        <taxon>Basidiomycota</taxon>
        <taxon>Agaricomycotina</taxon>
        <taxon>Agaricomycetes</taxon>
        <taxon>Agaricomycetidae</taxon>
        <taxon>Agaricales</taxon>
        <taxon>Agaricineae</taxon>
        <taxon>Strophariaceae</taxon>
        <taxon>Galerina</taxon>
    </lineage>
</organism>
<dbReference type="OrthoDB" id="3049815at2759"/>
<reference evidence="3" key="1">
    <citation type="journal article" date="2014" name="Proc. Natl. Acad. Sci. U.S.A.">
        <title>Extensive sampling of basidiomycete genomes demonstrates inadequacy of the white-rot/brown-rot paradigm for wood decay fungi.</title>
        <authorList>
            <person name="Riley R."/>
            <person name="Salamov A.A."/>
            <person name="Brown D.W."/>
            <person name="Nagy L.G."/>
            <person name="Floudas D."/>
            <person name="Held B.W."/>
            <person name="Levasseur A."/>
            <person name="Lombard V."/>
            <person name="Morin E."/>
            <person name="Otillar R."/>
            <person name="Lindquist E.A."/>
            <person name="Sun H."/>
            <person name="LaButti K.M."/>
            <person name="Schmutz J."/>
            <person name="Jabbour D."/>
            <person name="Luo H."/>
            <person name="Baker S.E."/>
            <person name="Pisabarro A.G."/>
            <person name="Walton J.D."/>
            <person name="Blanchette R.A."/>
            <person name="Henrissat B."/>
            <person name="Martin F."/>
            <person name="Cullen D."/>
            <person name="Hibbett D.S."/>
            <person name="Grigoriev I.V."/>
        </authorList>
    </citation>
    <scope>NUCLEOTIDE SEQUENCE [LARGE SCALE GENOMIC DNA]</scope>
    <source>
        <strain evidence="3">CBS 339.88</strain>
    </source>
</reference>
<evidence type="ECO:0000313" key="3">
    <source>
        <dbReference type="Proteomes" id="UP000027222"/>
    </source>
</evidence>
<evidence type="ECO:0000313" key="2">
    <source>
        <dbReference type="EMBL" id="KDR77980.1"/>
    </source>
</evidence>
<feature type="compositionally biased region" description="Low complexity" evidence="1">
    <location>
        <begin position="276"/>
        <end position="290"/>
    </location>
</feature>
<evidence type="ECO:0000256" key="1">
    <source>
        <dbReference type="SAM" id="MobiDB-lite"/>
    </source>
</evidence>
<feature type="compositionally biased region" description="Polar residues" evidence="1">
    <location>
        <begin position="300"/>
        <end position="322"/>
    </location>
</feature>
<keyword evidence="3" id="KW-1185">Reference proteome</keyword>
<feature type="region of interest" description="Disordered" evidence="1">
    <location>
        <begin position="263"/>
        <end position="349"/>
    </location>
</feature>
<dbReference type="EMBL" id="KL142375">
    <property type="protein sequence ID" value="KDR77980.1"/>
    <property type="molecule type" value="Genomic_DNA"/>
</dbReference>
<proteinExistence type="predicted"/>
<feature type="compositionally biased region" description="Basic and acidic residues" evidence="1">
    <location>
        <begin position="265"/>
        <end position="275"/>
    </location>
</feature>
<dbReference type="Proteomes" id="UP000027222">
    <property type="component" value="Unassembled WGS sequence"/>
</dbReference>
<dbReference type="HOGENOM" id="CLU_608387_0_0_1"/>
<feature type="region of interest" description="Disordered" evidence="1">
    <location>
        <begin position="385"/>
        <end position="434"/>
    </location>
</feature>
<accession>A0A067T4A1</accession>
<name>A0A067T4A1_GALM3</name>
<sequence length="450" mass="49951">MSNTAVITLSPPQDYDLRSLAETTRQSLQLLKPWTLLKPNPFALQTLEFFLSTLNYPLSRNDPLVGQITTQAAKYVSAIQMGVSAAYSGFTVTEEVLFLAHALPIEDKEDLQRYLVGMMELAKEAKENANKAYTAFRNVRGEIFATMEKMKRLEQETAKAGADLKTNPQKGLPQYGSKDLDTLMEFAEHISKFANWWDWVKVETDPSHSDLPLSFQLDILQDPEIVKRWEGIRTQYTAYVQMIGEIEDSDPQFFNRTWAATQLEQSKDNGSKTERSGSQSTSASATEAATPPMVPPKGQPQVTPTAPSGKANTSISTATSPEKQCGTKMKNDKRQSGTNGFGNGEKPLSLGTRFKITFREGCPRVAKRVFKGLKERVYSVSNLWHSTKPAHGPSQSSFSPLPPSESRNILDPEVGKPMPVVDEPSSVSADLGDFEGAQLREKYLEKQQSL</sequence>